<evidence type="ECO:0000313" key="2">
    <source>
        <dbReference type="Proteomes" id="UP000501058"/>
    </source>
</evidence>
<dbReference type="InterPro" id="IPR047681">
    <property type="entry name" value="PPA1309-like"/>
</dbReference>
<proteinExistence type="predicted"/>
<dbReference type="KEGG" id="prv:G7070_14755"/>
<organism evidence="1 2">
    <name type="scientific">Propioniciclava coleopterorum</name>
    <dbReference type="NCBI Taxonomy" id="2714937"/>
    <lineage>
        <taxon>Bacteria</taxon>
        <taxon>Bacillati</taxon>
        <taxon>Actinomycetota</taxon>
        <taxon>Actinomycetes</taxon>
        <taxon>Propionibacteriales</taxon>
        <taxon>Propionibacteriaceae</taxon>
        <taxon>Propioniciclava</taxon>
    </lineage>
</organism>
<dbReference type="AlphaFoldDB" id="A0A6G7Y9H9"/>
<gene>
    <name evidence="1" type="ORF">G7070_14755</name>
</gene>
<evidence type="ECO:0000313" key="1">
    <source>
        <dbReference type="EMBL" id="QIK73291.1"/>
    </source>
</evidence>
<name>A0A6G7Y9H9_9ACTN</name>
<dbReference type="NCBIfam" id="NF040618">
    <property type="entry name" value="PPA1309_fam"/>
    <property type="match status" value="1"/>
</dbReference>
<keyword evidence="2" id="KW-1185">Reference proteome</keyword>
<sequence>MFMTDDALAAALMEIERHVAHGGWDQPARLFALVPTAELIAAEPSLAAQLERPDGVAQDALSSIEQEGFNAGTDVLDALAGIAWPAAVFGCAVVLERLFVPPHVEEQIPDDEAEAETFVAHHPERQDVRVVVGVTRAGGQFGVARLKTRPEELLAAEDLVPGLAQVLSRTLAE</sequence>
<dbReference type="Proteomes" id="UP000501058">
    <property type="component" value="Chromosome"/>
</dbReference>
<reference evidence="1 2" key="1">
    <citation type="submission" date="2020-03" db="EMBL/GenBank/DDBJ databases">
        <title>Propioniciclava sp. nov., isolated from Hydrophilus acuminatus.</title>
        <authorList>
            <person name="Hyun D.-W."/>
            <person name="Bae J.-W."/>
        </authorList>
    </citation>
    <scope>NUCLEOTIDE SEQUENCE [LARGE SCALE GENOMIC DNA]</scope>
    <source>
        <strain evidence="1 2">HDW11</strain>
    </source>
</reference>
<protein>
    <submittedName>
        <fullName evidence="1">Uncharacterized protein</fullName>
    </submittedName>
</protein>
<dbReference type="EMBL" id="CP049865">
    <property type="protein sequence ID" value="QIK73291.1"/>
    <property type="molecule type" value="Genomic_DNA"/>
</dbReference>
<accession>A0A6G7Y9H9</accession>